<sequence>MTVEVRPGYDESTVLTYPTKGNQAFACKQSALKIRFELFEKDEQLLRYKTKGEDLIYTHKVSLEDAIMCKPIHIKTLDNRNLVINLDQIISQQTTHKIPGEGMPRKDGSPGKGDLYIKFEVIFPSKLNSDARNKIIAVLRENEEQ</sequence>
<reference evidence="3" key="1">
    <citation type="submission" date="2021-01" db="EMBL/GenBank/DDBJ databases">
        <authorList>
            <person name="Corre E."/>
            <person name="Pelletier E."/>
            <person name="Niang G."/>
            <person name="Scheremetjew M."/>
            <person name="Finn R."/>
            <person name="Kale V."/>
            <person name="Holt S."/>
            <person name="Cochrane G."/>
            <person name="Meng A."/>
            <person name="Brown T."/>
            <person name="Cohen L."/>
        </authorList>
    </citation>
    <scope>NUCLEOTIDE SEQUENCE</scope>
    <source>
        <strain evidence="3">Ras09</strain>
    </source>
</reference>
<evidence type="ECO:0000259" key="2">
    <source>
        <dbReference type="Pfam" id="PF01556"/>
    </source>
</evidence>
<dbReference type="AlphaFoldDB" id="A0A7S3CN57"/>
<feature type="domain" description="Chaperone DnaJ C-terminal" evidence="2">
    <location>
        <begin position="2"/>
        <end position="124"/>
    </location>
</feature>
<evidence type="ECO:0000256" key="1">
    <source>
        <dbReference type="ARBA" id="ARBA00023186"/>
    </source>
</evidence>
<dbReference type="GO" id="GO:0006457">
    <property type="term" value="P:protein folding"/>
    <property type="evidence" value="ECO:0007669"/>
    <property type="project" value="InterPro"/>
</dbReference>
<gene>
    <name evidence="3" type="ORF">SRAS04492_LOCUS4248</name>
</gene>
<accession>A0A7S3CN57</accession>
<dbReference type="InterPro" id="IPR008971">
    <property type="entry name" value="HSP40/DnaJ_pept-bd"/>
</dbReference>
<dbReference type="Pfam" id="PF01556">
    <property type="entry name" value="DnaJ_C"/>
    <property type="match status" value="1"/>
</dbReference>
<dbReference type="GO" id="GO:0005829">
    <property type="term" value="C:cytosol"/>
    <property type="evidence" value="ECO:0007669"/>
    <property type="project" value="TreeGrafter"/>
</dbReference>
<dbReference type="GO" id="GO:0051087">
    <property type="term" value="F:protein-folding chaperone binding"/>
    <property type="evidence" value="ECO:0007669"/>
    <property type="project" value="TreeGrafter"/>
</dbReference>
<dbReference type="PANTHER" id="PTHR24078">
    <property type="entry name" value="DNAJ HOMOLOG SUBFAMILY C MEMBER"/>
    <property type="match status" value="1"/>
</dbReference>
<dbReference type="InterPro" id="IPR051339">
    <property type="entry name" value="DnaJ_subfamily_B"/>
</dbReference>
<keyword evidence="1" id="KW-0143">Chaperone</keyword>
<dbReference type="SUPFAM" id="SSF49493">
    <property type="entry name" value="HSP40/DnaJ peptide-binding domain"/>
    <property type="match status" value="1"/>
</dbReference>
<evidence type="ECO:0000313" key="3">
    <source>
        <dbReference type="EMBL" id="CAE0232450.1"/>
    </source>
</evidence>
<name>A0A7S3CN57_9SPIT</name>
<dbReference type="PANTHER" id="PTHR24078:SF553">
    <property type="entry name" value="DNAJ HOMOLOG SUBFAMILY B MEMBER 5"/>
    <property type="match status" value="1"/>
</dbReference>
<dbReference type="InterPro" id="IPR002939">
    <property type="entry name" value="DnaJ_C"/>
</dbReference>
<dbReference type="GO" id="GO:0051082">
    <property type="term" value="F:unfolded protein binding"/>
    <property type="evidence" value="ECO:0007669"/>
    <property type="project" value="InterPro"/>
</dbReference>
<proteinExistence type="predicted"/>
<protein>
    <recommendedName>
        <fullName evidence="2">Chaperone DnaJ C-terminal domain-containing protein</fullName>
    </recommendedName>
</protein>
<dbReference type="FunFam" id="2.60.260.20:FF:000013">
    <property type="entry name" value="DnaJ subfamily B member 11"/>
    <property type="match status" value="1"/>
</dbReference>
<organism evidence="3">
    <name type="scientific">Strombidium rassoulzadegani</name>
    <dbReference type="NCBI Taxonomy" id="1082188"/>
    <lineage>
        <taxon>Eukaryota</taxon>
        <taxon>Sar</taxon>
        <taxon>Alveolata</taxon>
        <taxon>Ciliophora</taxon>
        <taxon>Intramacronucleata</taxon>
        <taxon>Spirotrichea</taxon>
        <taxon>Oligotrichia</taxon>
        <taxon>Strombidiidae</taxon>
        <taxon>Strombidium</taxon>
    </lineage>
</organism>
<dbReference type="EMBL" id="HBIA01008368">
    <property type="protein sequence ID" value="CAE0232450.1"/>
    <property type="molecule type" value="Transcribed_RNA"/>
</dbReference>
<dbReference type="Gene3D" id="2.60.260.20">
    <property type="entry name" value="Urease metallochaperone UreE, N-terminal domain"/>
    <property type="match status" value="1"/>
</dbReference>